<dbReference type="Proteomes" id="UP000092993">
    <property type="component" value="Unassembled WGS sequence"/>
</dbReference>
<proteinExistence type="predicted"/>
<dbReference type="EMBL" id="LUGG01000003">
    <property type="protein sequence ID" value="OBZ76135.1"/>
    <property type="molecule type" value="Genomic_DNA"/>
</dbReference>
<dbReference type="AlphaFoldDB" id="A0A1C7MGU3"/>
<reference evidence="1 2" key="1">
    <citation type="submission" date="2016-03" db="EMBL/GenBank/DDBJ databases">
        <title>Whole genome sequencing of Grifola frondosa 9006-11.</title>
        <authorList>
            <person name="Min B."/>
            <person name="Park H."/>
            <person name="Kim J.-G."/>
            <person name="Cho H."/>
            <person name="Oh Y.-L."/>
            <person name="Kong W.-S."/>
            <person name="Choi I.-G."/>
        </authorList>
    </citation>
    <scope>NUCLEOTIDE SEQUENCE [LARGE SCALE GENOMIC DNA]</scope>
    <source>
        <strain evidence="1 2">9006-11</strain>
    </source>
</reference>
<keyword evidence="2" id="KW-1185">Reference proteome</keyword>
<organism evidence="1 2">
    <name type="scientific">Grifola frondosa</name>
    <name type="common">Maitake</name>
    <name type="synonym">Polyporus frondosus</name>
    <dbReference type="NCBI Taxonomy" id="5627"/>
    <lineage>
        <taxon>Eukaryota</taxon>
        <taxon>Fungi</taxon>
        <taxon>Dikarya</taxon>
        <taxon>Basidiomycota</taxon>
        <taxon>Agaricomycotina</taxon>
        <taxon>Agaricomycetes</taxon>
        <taxon>Polyporales</taxon>
        <taxon>Grifolaceae</taxon>
        <taxon>Grifola</taxon>
    </lineage>
</organism>
<evidence type="ECO:0000313" key="1">
    <source>
        <dbReference type="EMBL" id="OBZ76135.1"/>
    </source>
</evidence>
<protein>
    <submittedName>
        <fullName evidence="1">Uncharacterized protein</fullName>
    </submittedName>
</protein>
<sequence>MQRMTSAWSADRGLGVPYRWHSLPVDTLTSAYSGSALRITWFHIDIDTPTRTVEKLTRTHKAAEPTFSVNLPYGLVVYAWYMELVLLEPYACDRANPSATRFKYGGCGDDLHVRTSSWFKLKSRELPTKLLLSSPFILMFLKMLSQSYLSITQSSQMRKRLYTLRNISSNSKFSAPIGHGEQVTALLAQLDIRTIQADQRGFEATLQGLRTATLTARLDDASIVKRNYRQFEINPGSSQYIALRKVVAGDGLALAESLRNTQVVPALPADPVVGEVLDEVIDIVKITAVDILRLIRFYNQDFGIKADEDRAPRAQKIFNSLIGFSSI</sequence>
<accession>A0A1C7MGU3</accession>
<evidence type="ECO:0000313" key="2">
    <source>
        <dbReference type="Proteomes" id="UP000092993"/>
    </source>
</evidence>
<name>A0A1C7MGU3_GRIFR</name>
<dbReference type="OrthoDB" id="3047760at2759"/>
<dbReference type="STRING" id="5627.A0A1C7MGU3"/>
<gene>
    <name evidence="1" type="ORF">A0H81_03351</name>
</gene>
<comment type="caution">
    <text evidence="1">The sequence shown here is derived from an EMBL/GenBank/DDBJ whole genome shotgun (WGS) entry which is preliminary data.</text>
</comment>